<feature type="compositionally biased region" description="Polar residues" evidence="4">
    <location>
        <begin position="133"/>
        <end position="147"/>
    </location>
</feature>
<reference evidence="7 8" key="1">
    <citation type="submission" date="2017-04" db="EMBL/GenBank/DDBJ databases">
        <authorList>
            <person name="Afonso C.L."/>
            <person name="Miller P.J."/>
            <person name="Scott M.A."/>
            <person name="Spackman E."/>
            <person name="Goraichik I."/>
            <person name="Dimitrov K.M."/>
            <person name="Suarez D.L."/>
            <person name="Swayne D.E."/>
        </authorList>
    </citation>
    <scope>NUCLEOTIDE SEQUENCE [LARGE SCALE GENOMIC DNA]</scope>
    <source>
        <strain evidence="7 8">CGMCC 1.10972</strain>
    </source>
</reference>
<evidence type="ECO:0000256" key="4">
    <source>
        <dbReference type="SAM" id="MobiDB-lite"/>
    </source>
</evidence>
<feature type="region of interest" description="Disordered" evidence="4">
    <location>
        <begin position="619"/>
        <end position="640"/>
    </location>
</feature>
<accession>A0A1W2ESS3</accession>
<feature type="region of interest" description="Disordered" evidence="4">
    <location>
        <begin position="42"/>
        <end position="174"/>
    </location>
</feature>
<dbReference type="EMBL" id="FWXR01000033">
    <property type="protein sequence ID" value="SMD12774.1"/>
    <property type="molecule type" value="Genomic_DNA"/>
</dbReference>
<comment type="similarity">
    <text evidence="2">Belongs to the bacterial PQQ dehydrogenase family.</text>
</comment>
<dbReference type="PANTHER" id="PTHR32303">
    <property type="entry name" value="QUINOPROTEIN ALCOHOL DEHYDROGENASE (CYTOCHROME C)"/>
    <property type="match status" value="1"/>
</dbReference>
<dbReference type="InterPro" id="IPR011047">
    <property type="entry name" value="Quinoprotein_ADH-like_sf"/>
</dbReference>
<dbReference type="InterPro" id="IPR018391">
    <property type="entry name" value="PQQ_b-propeller_rpt"/>
</dbReference>
<dbReference type="Proteomes" id="UP000192656">
    <property type="component" value="Unassembled WGS sequence"/>
</dbReference>
<dbReference type="GO" id="GO:0016020">
    <property type="term" value="C:membrane"/>
    <property type="evidence" value="ECO:0007669"/>
    <property type="project" value="InterPro"/>
</dbReference>
<evidence type="ECO:0000256" key="5">
    <source>
        <dbReference type="SAM" id="SignalP"/>
    </source>
</evidence>
<name>A0A1W2ESS3_9HYPH</name>
<sequence length="798" mass="84252">MMAASAACSMSKVPAMTASRLPTTRLLLSASLALVLAIPPAAAQDGSGSGAGTPAGVAQPGAASPDSAPTNSESQAGTQAPEQPEGEMDSPAQTATEGEASSAESATDEPAGSSPAASASTVDQSAGEGTDAAQDSSPAVQAVSEPQPQRDVGADWPHWGGGPDAQRYSPLDGITRDNVGELTKAWEYRTGDMPTEETEGKYSPEGTALKVGHSLYLCSAMNILVALDAETGVELWRYDPKVSPDAIPYGATCRGVTYFENPEAEEGEACAARIIEGTLDARLIAVDAKTGEPCEDFGENGAVDLWNGIGERVPGWYSVTAPPALVRGILVTGAQVKDGQAEDAPSGVIRGYDAVTGQLAWAWDLGNPDLTGAPPEGETYTRGTPNMWTTATGDEELGLVYLPMGNSSVDYWGGGRSEAENDYSTSLVAIDVTTGEPAWHFQTVRYDVWDYDLGSQVTLIDFPDPKGEGTVPALILPSKQGDIYILNRETGEPLFPVEEIRAPIGGVEPQNLARTQPTSTYHTLRKDRLTAKDMWGVTPLDQLFCRIQFQRANYDGIFTPPSADKPWIQYPGYNGGSDWGSIAVDPERGLIIANYNDVPNFNQLIPREKADEMGLKPINEKAPESESGENAAEGAGDPQAGAPYAIDVNAGWRVPFTGIPCKQPPLGGIRAIDLATGETVWDQPIGTARRNGPFGIPSFLPKRIGTPNNGGSVVTKGGIVFIAAATDNLIRALDIETGEELWSDVLPAGGQANPTVYEENGREYLLIQAGGHHFMETPIGDWYIAYALPEVEGEAGNP</sequence>
<dbReference type="AlphaFoldDB" id="A0A1W2ESS3"/>
<dbReference type="InterPro" id="IPR017511">
    <property type="entry name" value="PQQ_mDH"/>
</dbReference>
<dbReference type="GO" id="GO:0048038">
    <property type="term" value="F:quinone binding"/>
    <property type="evidence" value="ECO:0007669"/>
    <property type="project" value="InterPro"/>
</dbReference>
<evidence type="ECO:0000256" key="3">
    <source>
        <dbReference type="ARBA" id="ARBA00023002"/>
    </source>
</evidence>
<dbReference type="SMART" id="SM00564">
    <property type="entry name" value="PQQ"/>
    <property type="match status" value="4"/>
</dbReference>
<comment type="cofactor">
    <cofactor evidence="1">
        <name>pyrroloquinoline quinone</name>
        <dbReference type="ChEBI" id="CHEBI:58442"/>
    </cofactor>
</comment>
<dbReference type="GO" id="GO:0008876">
    <property type="term" value="F:quinoprotein glucose dehydrogenase activity"/>
    <property type="evidence" value="ECO:0007669"/>
    <property type="project" value="TreeGrafter"/>
</dbReference>
<dbReference type="STRING" id="937218.SAMN06297251_1335"/>
<dbReference type="Gene3D" id="2.140.10.10">
    <property type="entry name" value="Quinoprotein alcohol dehydrogenase-like superfamily"/>
    <property type="match status" value="2"/>
</dbReference>
<keyword evidence="5" id="KW-0732">Signal</keyword>
<dbReference type="CDD" id="cd10280">
    <property type="entry name" value="PQQ_mGDH"/>
    <property type="match status" value="1"/>
</dbReference>
<feature type="chain" id="PRO_5013320628" evidence="5">
    <location>
        <begin position="44"/>
        <end position="798"/>
    </location>
</feature>
<feature type="compositionally biased region" description="Polar residues" evidence="4">
    <location>
        <begin position="67"/>
        <end position="81"/>
    </location>
</feature>
<keyword evidence="8" id="KW-1185">Reference proteome</keyword>
<evidence type="ECO:0000256" key="2">
    <source>
        <dbReference type="ARBA" id="ARBA00008156"/>
    </source>
</evidence>
<evidence type="ECO:0000313" key="8">
    <source>
        <dbReference type="Proteomes" id="UP000192656"/>
    </source>
</evidence>
<organism evidence="7 8">
    <name type="scientific">Fulvimarina manganoxydans</name>
    <dbReference type="NCBI Taxonomy" id="937218"/>
    <lineage>
        <taxon>Bacteria</taxon>
        <taxon>Pseudomonadati</taxon>
        <taxon>Pseudomonadota</taxon>
        <taxon>Alphaproteobacteria</taxon>
        <taxon>Hyphomicrobiales</taxon>
        <taxon>Aurantimonadaceae</taxon>
        <taxon>Fulvimarina</taxon>
    </lineage>
</organism>
<feature type="domain" description="Pyrrolo-quinoline quinone repeat" evidence="6">
    <location>
        <begin position="156"/>
        <end position="764"/>
    </location>
</feature>
<evidence type="ECO:0000313" key="7">
    <source>
        <dbReference type="EMBL" id="SMD12774.1"/>
    </source>
</evidence>
<feature type="compositionally biased region" description="Low complexity" evidence="4">
    <location>
        <begin position="92"/>
        <end position="120"/>
    </location>
</feature>
<dbReference type="InterPro" id="IPR002372">
    <property type="entry name" value="PQQ_rpt_dom"/>
</dbReference>
<keyword evidence="3" id="KW-0560">Oxidoreductase</keyword>
<proteinExistence type="inferred from homology"/>
<dbReference type="SUPFAM" id="SSF50998">
    <property type="entry name" value="Quinoprotein alcohol dehydrogenase-like"/>
    <property type="match status" value="1"/>
</dbReference>
<protein>
    <submittedName>
        <fullName evidence="7">Quinoprotein glucose dehydrogenase</fullName>
    </submittedName>
</protein>
<evidence type="ECO:0000259" key="6">
    <source>
        <dbReference type="Pfam" id="PF01011"/>
    </source>
</evidence>
<feature type="signal peptide" evidence="5">
    <location>
        <begin position="1"/>
        <end position="43"/>
    </location>
</feature>
<gene>
    <name evidence="7" type="ORF">SAMN06297251_1335</name>
</gene>
<dbReference type="Pfam" id="PF01011">
    <property type="entry name" value="PQQ"/>
    <property type="match status" value="1"/>
</dbReference>
<evidence type="ECO:0000256" key="1">
    <source>
        <dbReference type="ARBA" id="ARBA00001931"/>
    </source>
</evidence>
<dbReference type="PANTHER" id="PTHR32303:SF4">
    <property type="entry name" value="QUINOPROTEIN GLUCOSE DEHYDROGENASE"/>
    <property type="match status" value="1"/>
</dbReference>